<feature type="transmembrane region" description="Helical" evidence="1">
    <location>
        <begin position="87"/>
        <end position="107"/>
    </location>
</feature>
<evidence type="ECO:0000313" key="2">
    <source>
        <dbReference type="EMBL" id="KNC46678.1"/>
    </source>
</evidence>
<dbReference type="RefSeq" id="XP_013760448.1">
    <property type="nucleotide sequence ID" value="XM_013904994.1"/>
</dbReference>
<feature type="transmembrane region" description="Helical" evidence="1">
    <location>
        <begin position="55"/>
        <end position="75"/>
    </location>
</feature>
<keyword evidence="1" id="KW-0812">Transmembrane</keyword>
<organism evidence="2 3">
    <name type="scientific">Thecamonas trahens ATCC 50062</name>
    <dbReference type="NCBI Taxonomy" id="461836"/>
    <lineage>
        <taxon>Eukaryota</taxon>
        <taxon>Apusozoa</taxon>
        <taxon>Apusomonadida</taxon>
        <taxon>Apusomonadidae</taxon>
        <taxon>Thecamonas</taxon>
    </lineage>
</organism>
<keyword evidence="1" id="KW-1133">Transmembrane helix</keyword>
<keyword evidence="1" id="KW-0472">Membrane</keyword>
<sequence length="151" mass="15398">MGILTHTRVLFAQAGVLGLFAAVALVAPLVVLDAAVPAATGKAQALRTGVASDVVMLLGGAGGLAAAALSAALARHVRYDVVTRGEVSAVCAAAWLATAVVAMLFTASGRWHLSAMMLLLTISTLMSALFSMLAVNDLSTVARFNSRSYPD</sequence>
<keyword evidence="3" id="KW-1185">Reference proteome</keyword>
<name>A0A0L0D5U4_THETB</name>
<dbReference type="EMBL" id="GL349443">
    <property type="protein sequence ID" value="KNC46678.1"/>
    <property type="molecule type" value="Genomic_DNA"/>
</dbReference>
<dbReference type="Proteomes" id="UP000054408">
    <property type="component" value="Unassembled WGS sequence"/>
</dbReference>
<dbReference type="GeneID" id="25562747"/>
<proteinExistence type="predicted"/>
<gene>
    <name evidence="2" type="ORF">AMSG_03116</name>
</gene>
<dbReference type="AlphaFoldDB" id="A0A0L0D5U4"/>
<protein>
    <submittedName>
        <fullName evidence="2">Uncharacterized protein</fullName>
    </submittedName>
</protein>
<accession>A0A0L0D5U4</accession>
<evidence type="ECO:0000256" key="1">
    <source>
        <dbReference type="SAM" id="Phobius"/>
    </source>
</evidence>
<feature type="transmembrane region" description="Helical" evidence="1">
    <location>
        <begin position="113"/>
        <end position="135"/>
    </location>
</feature>
<reference evidence="2 3" key="1">
    <citation type="submission" date="2010-05" db="EMBL/GenBank/DDBJ databases">
        <title>The Genome Sequence of Thecamonas trahens ATCC 50062.</title>
        <authorList>
            <consortium name="The Broad Institute Genome Sequencing Platform"/>
            <person name="Russ C."/>
            <person name="Cuomo C."/>
            <person name="Shea T."/>
            <person name="Young S.K."/>
            <person name="Zeng Q."/>
            <person name="Koehrsen M."/>
            <person name="Haas B."/>
            <person name="Borodovsky M."/>
            <person name="Guigo R."/>
            <person name="Alvarado L."/>
            <person name="Berlin A."/>
            <person name="Bochicchio J."/>
            <person name="Borenstein D."/>
            <person name="Chapman S."/>
            <person name="Chen Z."/>
            <person name="Freedman E."/>
            <person name="Gellesch M."/>
            <person name="Goldberg J."/>
            <person name="Griggs A."/>
            <person name="Gujja S."/>
            <person name="Heilman E."/>
            <person name="Heiman D."/>
            <person name="Hepburn T."/>
            <person name="Howarth C."/>
            <person name="Jen D."/>
            <person name="Larson L."/>
            <person name="Mehta T."/>
            <person name="Park D."/>
            <person name="Pearson M."/>
            <person name="Roberts A."/>
            <person name="Saif S."/>
            <person name="Shenoy N."/>
            <person name="Sisk P."/>
            <person name="Stolte C."/>
            <person name="Sykes S."/>
            <person name="Thomson T."/>
            <person name="Walk T."/>
            <person name="White J."/>
            <person name="Yandava C."/>
            <person name="Burger G."/>
            <person name="Gray M.W."/>
            <person name="Holland P.W.H."/>
            <person name="King N."/>
            <person name="Lang F.B.F."/>
            <person name="Roger A.J."/>
            <person name="Ruiz-Trillo I."/>
            <person name="Lander E."/>
            <person name="Nusbaum C."/>
        </authorList>
    </citation>
    <scope>NUCLEOTIDE SEQUENCE [LARGE SCALE GENOMIC DNA]</scope>
    <source>
        <strain evidence="2 3">ATCC 50062</strain>
    </source>
</reference>
<evidence type="ECO:0000313" key="3">
    <source>
        <dbReference type="Proteomes" id="UP000054408"/>
    </source>
</evidence>